<comment type="catalytic activity">
    <reaction evidence="1">
        <text>acetyl-CoA + phosphate = acetyl phosphate + CoA</text>
        <dbReference type="Rhea" id="RHEA:19521"/>
        <dbReference type="ChEBI" id="CHEBI:22191"/>
        <dbReference type="ChEBI" id="CHEBI:43474"/>
        <dbReference type="ChEBI" id="CHEBI:57287"/>
        <dbReference type="ChEBI" id="CHEBI:57288"/>
        <dbReference type="EC" id="2.3.1.8"/>
    </reaction>
</comment>
<comment type="similarity">
    <text evidence="2">Belongs to the phosphate acetyltransferase and butyryltransferase family.</text>
</comment>
<dbReference type="PIRSF" id="PIRSF000428">
    <property type="entry name" value="P_Ac_trans"/>
    <property type="match status" value="1"/>
</dbReference>
<dbReference type="GO" id="GO:0008959">
    <property type="term" value="F:phosphate acetyltransferase activity"/>
    <property type="evidence" value="ECO:0007669"/>
    <property type="project" value="UniProtKB-EC"/>
</dbReference>
<sequence>MSLMDDVRRRAAQDPQRVAFYEGENPKILEVAAELTKGGLARCAIVGDAEAIRAKAREEGVDLAGVELVDVTDEEGNESFSKRFEVIPACPYKSKGVRRHAARAMDRAFMMQRIGDVDVSFGGIDCSTGDVILAGEKIIGLADGVTTVSSAGIFDVPGWEGSEGNLLGFADSAVCVNPDSQKLAQIAVTSARTVAALTGWEPRVAMLSYSTDGSSEGELVQKVRDAVAAAHELAPELKIDGEFQLDAAIRPDVAAKKVHRPSEVAGHANVIVWPDINVGNIGVKLVQNFGHANAYGPFLQGFKKIVCDCSRSSPVPELVGNVVMSCVRAQALKED</sequence>
<dbReference type="InterPro" id="IPR042113">
    <property type="entry name" value="P_AcTrfase_dom1"/>
</dbReference>
<evidence type="ECO:0000256" key="4">
    <source>
        <dbReference type="ARBA" id="ARBA00023315"/>
    </source>
</evidence>
<dbReference type="RefSeq" id="WP_090846922.1">
    <property type="nucleotide sequence ID" value="NZ_FMZL01000015.1"/>
</dbReference>
<gene>
    <name evidence="6" type="ORF">SAMN04487824_11541</name>
</gene>
<feature type="domain" description="Phosphate acetyl/butaryl transferase" evidence="5">
    <location>
        <begin position="3"/>
        <end position="324"/>
    </location>
</feature>
<evidence type="ECO:0000313" key="7">
    <source>
        <dbReference type="Proteomes" id="UP000198528"/>
    </source>
</evidence>
<dbReference type="Gene3D" id="3.40.50.10950">
    <property type="match status" value="1"/>
</dbReference>
<keyword evidence="7" id="KW-1185">Reference proteome</keyword>
<dbReference type="InterPro" id="IPR050500">
    <property type="entry name" value="Phos_Acetyltrans/Butyryltrans"/>
</dbReference>
<evidence type="ECO:0000259" key="5">
    <source>
        <dbReference type="Pfam" id="PF01515"/>
    </source>
</evidence>
<evidence type="ECO:0000256" key="3">
    <source>
        <dbReference type="ARBA" id="ARBA00022679"/>
    </source>
</evidence>
<evidence type="ECO:0000256" key="2">
    <source>
        <dbReference type="ARBA" id="ARBA00005656"/>
    </source>
</evidence>
<dbReference type="Proteomes" id="UP000198528">
    <property type="component" value="Unassembled WGS sequence"/>
</dbReference>
<organism evidence="6 7">
    <name type="scientific">Parafannyhessea umbonata</name>
    <dbReference type="NCBI Taxonomy" id="604330"/>
    <lineage>
        <taxon>Bacteria</taxon>
        <taxon>Bacillati</taxon>
        <taxon>Actinomycetota</taxon>
        <taxon>Coriobacteriia</taxon>
        <taxon>Coriobacteriales</taxon>
        <taxon>Atopobiaceae</taxon>
        <taxon>Parafannyhessea</taxon>
    </lineage>
</organism>
<proteinExistence type="inferred from homology"/>
<dbReference type="AlphaFoldDB" id="A0A1G6LNF0"/>
<dbReference type="EMBL" id="FMZL01000015">
    <property type="protein sequence ID" value="SDC44763.1"/>
    <property type="molecule type" value="Genomic_DNA"/>
</dbReference>
<reference evidence="7" key="1">
    <citation type="submission" date="2016-10" db="EMBL/GenBank/DDBJ databases">
        <authorList>
            <person name="Varghese N."/>
            <person name="Submissions S."/>
        </authorList>
    </citation>
    <scope>NUCLEOTIDE SEQUENCE [LARGE SCALE GENOMIC DNA]</scope>
    <source>
        <strain evidence="7">DSM 22619</strain>
    </source>
</reference>
<dbReference type="InterPro" id="IPR042112">
    <property type="entry name" value="P_AcTrfase_dom2"/>
</dbReference>
<dbReference type="InterPro" id="IPR012147">
    <property type="entry name" value="P_Ac_Bu_trans"/>
</dbReference>
<dbReference type="SUPFAM" id="SSF53659">
    <property type="entry name" value="Isocitrate/Isopropylmalate dehydrogenase-like"/>
    <property type="match status" value="1"/>
</dbReference>
<keyword evidence="4" id="KW-0012">Acyltransferase</keyword>
<dbReference type="PANTHER" id="PTHR43356">
    <property type="entry name" value="PHOSPHATE ACETYLTRANSFERASE"/>
    <property type="match status" value="1"/>
</dbReference>
<keyword evidence="3 6" id="KW-0808">Transferase</keyword>
<evidence type="ECO:0000313" key="6">
    <source>
        <dbReference type="EMBL" id="SDC44763.1"/>
    </source>
</evidence>
<dbReference type="Gene3D" id="3.40.50.10750">
    <property type="entry name" value="Isocitrate/Isopropylmalate dehydrogenase-like"/>
    <property type="match status" value="1"/>
</dbReference>
<protein>
    <submittedName>
        <fullName evidence="6">Phosphate acetyltransferase</fullName>
    </submittedName>
</protein>
<dbReference type="Pfam" id="PF01515">
    <property type="entry name" value="PTA_PTB"/>
    <property type="match status" value="1"/>
</dbReference>
<evidence type="ECO:0000256" key="1">
    <source>
        <dbReference type="ARBA" id="ARBA00000705"/>
    </source>
</evidence>
<accession>A0A1G6LNF0</accession>
<name>A0A1G6LNF0_9ACTN</name>
<dbReference type="STRING" id="604330.SAMN04489857_1324"/>
<dbReference type="PANTHER" id="PTHR43356:SF3">
    <property type="entry name" value="PHOSPHATE ACETYLTRANSFERASE"/>
    <property type="match status" value="1"/>
</dbReference>
<dbReference type="InterPro" id="IPR002505">
    <property type="entry name" value="PTA_PTB"/>
</dbReference>